<keyword evidence="3" id="KW-0109">Calcium transport</keyword>
<evidence type="ECO:0000256" key="6">
    <source>
        <dbReference type="ARBA" id="ARBA00022729"/>
    </source>
</evidence>
<keyword evidence="12" id="KW-0325">Glycoprotein</keyword>
<sequence length="271" mass="30477">MNPEILNGLHWSATVDRVFQENFEGDSTLAWQYFGAQTGFMRVYPATTWYVPPNLIDLYDARLRPWYVQGSVSPKDMIILMDRSGSVHGQTFTIMKWAVKTLIDTLGENDFVNVAAFNSTTEWVNNCSYCEVNNTTDNLECTQPLVQASTTNKKLLFQAIDKLEDGGMASYTNALTFAYDAFKQFEGTRKEGEGANCHKTIMLFSDGGTEWPEEVFKKFHADNYTKSVRVFTYAVGPHPIPTAVLKQMACSTGGKYSVITTRSSVRTKIQV</sequence>
<keyword evidence="10" id="KW-0406">Ion transport</keyword>
<dbReference type="GO" id="GO:0005245">
    <property type="term" value="F:voltage-gated calcium channel activity"/>
    <property type="evidence" value="ECO:0007669"/>
    <property type="project" value="TreeGrafter"/>
</dbReference>
<evidence type="ECO:0000256" key="12">
    <source>
        <dbReference type="ARBA" id="ARBA00023180"/>
    </source>
</evidence>
<dbReference type="SUPFAM" id="SSF53300">
    <property type="entry name" value="vWA-like"/>
    <property type="match status" value="1"/>
</dbReference>
<dbReference type="InterPro" id="IPR036465">
    <property type="entry name" value="vWFA_dom_sf"/>
</dbReference>
<keyword evidence="6" id="KW-0732">Signal</keyword>
<evidence type="ECO:0000313" key="15">
    <source>
        <dbReference type="EMBL" id="KAG7172933.1"/>
    </source>
</evidence>
<evidence type="ECO:0000256" key="9">
    <source>
        <dbReference type="ARBA" id="ARBA00022989"/>
    </source>
</evidence>
<evidence type="ECO:0000313" key="16">
    <source>
        <dbReference type="Proteomes" id="UP000747542"/>
    </source>
</evidence>
<dbReference type="PANTHER" id="PTHR10166:SF37">
    <property type="entry name" value="STOLID, ISOFORM H"/>
    <property type="match status" value="1"/>
</dbReference>
<keyword evidence="11" id="KW-0472">Membrane</keyword>
<feature type="domain" description="VWFA" evidence="14">
    <location>
        <begin position="76"/>
        <end position="271"/>
    </location>
</feature>
<dbReference type="EMBL" id="JAHLQT010010216">
    <property type="protein sequence ID" value="KAG7172933.1"/>
    <property type="molecule type" value="Genomic_DNA"/>
</dbReference>
<evidence type="ECO:0000259" key="14">
    <source>
        <dbReference type="PROSITE" id="PS50234"/>
    </source>
</evidence>
<evidence type="ECO:0000256" key="2">
    <source>
        <dbReference type="ARBA" id="ARBA00022448"/>
    </source>
</evidence>
<dbReference type="PANTHER" id="PTHR10166">
    <property type="entry name" value="VOLTAGE-DEPENDENT CALCIUM CHANNEL SUBUNIT ALPHA-2/DELTA-RELATED"/>
    <property type="match status" value="1"/>
</dbReference>
<evidence type="ECO:0000256" key="1">
    <source>
        <dbReference type="ARBA" id="ARBA00004479"/>
    </source>
</evidence>
<keyword evidence="8" id="KW-0851">Voltage-gated channel</keyword>
<evidence type="ECO:0000256" key="7">
    <source>
        <dbReference type="ARBA" id="ARBA00022837"/>
    </source>
</evidence>
<proteinExistence type="predicted"/>
<comment type="subcellular location">
    <subcellularLocation>
        <location evidence="1">Membrane</location>
        <topology evidence="1">Single-pass type I membrane protein</topology>
    </subcellularLocation>
</comment>
<evidence type="ECO:0000256" key="3">
    <source>
        <dbReference type="ARBA" id="ARBA00022568"/>
    </source>
</evidence>
<dbReference type="InterPro" id="IPR013608">
    <property type="entry name" value="VWA_N"/>
</dbReference>
<keyword evidence="9" id="KW-1133">Transmembrane helix</keyword>
<keyword evidence="13" id="KW-0407">Ion channel</keyword>
<keyword evidence="16" id="KW-1185">Reference proteome</keyword>
<gene>
    <name evidence="15" type="ORF">Hamer_G017917</name>
</gene>
<organism evidence="15 16">
    <name type="scientific">Homarus americanus</name>
    <name type="common">American lobster</name>
    <dbReference type="NCBI Taxonomy" id="6706"/>
    <lineage>
        <taxon>Eukaryota</taxon>
        <taxon>Metazoa</taxon>
        <taxon>Ecdysozoa</taxon>
        <taxon>Arthropoda</taxon>
        <taxon>Crustacea</taxon>
        <taxon>Multicrustacea</taxon>
        <taxon>Malacostraca</taxon>
        <taxon>Eumalacostraca</taxon>
        <taxon>Eucarida</taxon>
        <taxon>Decapoda</taxon>
        <taxon>Pleocyemata</taxon>
        <taxon>Astacidea</taxon>
        <taxon>Nephropoidea</taxon>
        <taxon>Nephropidae</taxon>
        <taxon>Homarus</taxon>
    </lineage>
</organism>
<name>A0A8J5N3X6_HOMAM</name>
<dbReference type="GO" id="GO:0005891">
    <property type="term" value="C:voltage-gated calcium channel complex"/>
    <property type="evidence" value="ECO:0007669"/>
    <property type="project" value="TreeGrafter"/>
</dbReference>
<dbReference type="InterPro" id="IPR002035">
    <property type="entry name" value="VWF_A"/>
</dbReference>
<keyword evidence="4" id="KW-0107">Calcium channel</keyword>
<reference evidence="15" key="1">
    <citation type="journal article" date="2021" name="Sci. Adv.">
        <title>The American lobster genome reveals insights on longevity, neural, and immune adaptations.</title>
        <authorList>
            <person name="Polinski J.M."/>
            <person name="Zimin A.V."/>
            <person name="Clark K.F."/>
            <person name="Kohn A.B."/>
            <person name="Sadowski N."/>
            <person name="Timp W."/>
            <person name="Ptitsyn A."/>
            <person name="Khanna P."/>
            <person name="Romanova D.Y."/>
            <person name="Williams P."/>
            <person name="Greenwood S.J."/>
            <person name="Moroz L.L."/>
            <person name="Walt D.R."/>
            <person name="Bodnar A.G."/>
        </authorList>
    </citation>
    <scope>NUCLEOTIDE SEQUENCE</scope>
    <source>
        <strain evidence="15">GMGI-L3</strain>
    </source>
</reference>
<dbReference type="Pfam" id="PF08399">
    <property type="entry name" value="VWA_N"/>
    <property type="match status" value="1"/>
</dbReference>
<dbReference type="Gene3D" id="3.40.50.410">
    <property type="entry name" value="von Willebrand factor, type A domain"/>
    <property type="match status" value="1"/>
</dbReference>
<protein>
    <submittedName>
        <fullName evidence="15">Voltage-dependent calcium channel subunit alpha-2/delta-1-like 2</fullName>
    </submittedName>
</protein>
<evidence type="ECO:0000256" key="10">
    <source>
        <dbReference type="ARBA" id="ARBA00023065"/>
    </source>
</evidence>
<keyword evidence="2" id="KW-0813">Transport</keyword>
<dbReference type="Proteomes" id="UP000747542">
    <property type="component" value="Unassembled WGS sequence"/>
</dbReference>
<dbReference type="InterPro" id="IPR051173">
    <property type="entry name" value="Ca_channel_alpha-2/delta"/>
</dbReference>
<accession>A0A8J5N3X6</accession>
<evidence type="ECO:0000256" key="5">
    <source>
        <dbReference type="ARBA" id="ARBA00022692"/>
    </source>
</evidence>
<evidence type="ECO:0000256" key="8">
    <source>
        <dbReference type="ARBA" id="ARBA00022882"/>
    </source>
</evidence>
<evidence type="ECO:0000256" key="13">
    <source>
        <dbReference type="ARBA" id="ARBA00023303"/>
    </source>
</evidence>
<evidence type="ECO:0000256" key="11">
    <source>
        <dbReference type="ARBA" id="ARBA00023136"/>
    </source>
</evidence>
<dbReference type="Pfam" id="PF00092">
    <property type="entry name" value="VWA"/>
    <property type="match status" value="1"/>
</dbReference>
<dbReference type="PROSITE" id="PS50234">
    <property type="entry name" value="VWFA"/>
    <property type="match status" value="1"/>
</dbReference>
<evidence type="ECO:0000256" key="4">
    <source>
        <dbReference type="ARBA" id="ARBA00022673"/>
    </source>
</evidence>
<comment type="caution">
    <text evidence="15">The sequence shown here is derived from an EMBL/GenBank/DDBJ whole genome shotgun (WGS) entry which is preliminary data.</text>
</comment>
<dbReference type="AlphaFoldDB" id="A0A8J5N3X6"/>
<dbReference type="SMART" id="SM00327">
    <property type="entry name" value="VWA"/>
    <property type="match status" value="1"/>
</dbReference>
<keyword evidence="7" id="KW-0106">Calcium</keyword>
<keyword evidence="5" id="KW-0812">Transmembrane</keyword>